<evidence type="ECO:0000313" key="2">
    <source>
        <dbReference type="EMBL" id="KAG2304229.1"/>
    </source>
</evidence>
<dbReference type="AlphaFoldDB" id="A0A8X7V6L5"/>
<dbReference type="InterPro" id="IPR013187">
    <property type="entry name" value="F-box-assoc_dom_typ3"/>
</dbReference>
<dbReference type="OrthoDB" id="687122at2759"/>
<feature type="non-terminal residue" evidence="2">
    <location>
        <position position="168"/>
    </location>
</feature>
<keyword evidence="3" id="KW-1185">Reference proteome</keyword>
<name>A0A8X7V6L5_BRACI</name>
<dbReference type="PANTHER" id="PTHR31111:SF120">
    <property type="entry name" value="F-BOX DOMAIN-CONTAINING PROTEIN"/>
    <property type="match status" value="1"/>
</dbReference>
<feature type="domain" description="F-box associated beta-propeller type 3" evidence="1">
    <location>
        <begin position="4"/>
        <end position="168"/>
    </location>
</feature>
<sequence length="168" mass="19652">MGISGDWYKEICLSANGFVYLYEKQMIKGKMESVPVICNPSTGQPIPLPKVRAKNNELISFLGYDPIEKQFKVLCMTITKYKRQRNSREHHVLTLRERNPSWRKIECEFPHFPYKFRKGICINGILFYVAHNNFTKVIACFDVKSEKFRLIQMDSNFSTIINYKGKLG</sequence>
<dbReference type="Proteomes" id="UP000886595">
    <property type="component" value="Unassembled WGS sequence"/>
</dbReference>
<organism evidence="2 3">
    <name type="scientific">Brassica carinata</name>
    <name type="common">Ethiopian mustard</name>
    <name type="synonym">Abyssinian cabbage</name>
    <dbReference type="NCBI Taxonomy" id="52824"/>
    <lineage>
        <taxon>Eukaryota</taxon>
        <taxon>Viridiplantae</taxon>
        <taxon>Streptophyta</taxon>
        <taxon>Embryophyta</taxon>
        <taxon>Tracheophyta</taxon>
        <taxon>Spermatophyta</taxon>
        <taxon>Magnoliopsida</taxon>
        <taxon>eudicotyledons</taxon>
        <taxon>Gunneridae</taxon>
        <taxon>Pentapetalae</taxon>
        <taxon>rosids</taxon>
        <taxon>malvids</taxon>
        <taxon>Brassicales</taxon>
        <taxon>Brassicaceae</taxon>
        <taxon>Brassiceae</taxon>
        <taxon>Brassica</taxon>
    </lineage>
</organism>
<dbReference type="InterPro" id="IPR017451">
    <property type="entry name" value="F-box-assoc_interact_dom"/>
</dbReference>
<dbReference type="EMBL" id="JAAMPC010000007">
    <property type="protein sequence ID" value="KAG2304229.1"/>
    <property type="molecule type" value="Genomic_DNA"/>
</dbReference>
<accession>A0A8X7V6L5</accession>
<proteinExistence type="predicted"/>
<dbReference type="NCBIfam" id="TIGR01640">
    <property type="entry name" value="F_box_assoc_1"/>
    <property type="match status" value="1"/>
</dbReference>
<dbReference type="Pfam" id="PF08268">
    <property type="entry name" value="FBA_3"/>
    <property type="match status" value="1"/>
</dbReference>
<protein>
    <recommendedName>
        <fullName evidence="1">F-box associated beta-propeller type 3 domain-containing protein</fullName>
    </recommendedName>
</protein>
<evidence type="ECO:0000259" key="1">
    <source>
        <dbReference type="Pfam" id="PF08268"/>
    </source>
</evidence>
<comment type="caution">
    <text evidence="2">The sequence shown here is derived from an EMBL/GenBank/DDBJ whole genome shotgun (WGS) entry which is preliminary data.</text>
</comment>
<dbReference type="PANTHER" id="PTHR31111">
    <property type="entry name" value="BNAA05G37150D PROTEIN-RELATED"/>
    <property type="match status" value="1"/>
</dbReference>
<evidence type="ECO:0000313" key="3">
    <source>
        <dbReference type="Proteomes" id="UP000886595"/>
    </source>
</evidence>
<gene>
    <name evidence="2" type="ORF">Bca52824_032880</name>
</gene>
<reference evidence="2 3" key="1">
    <citation type="submission" date="2020-02" db="EMBL/GenBank/DDBJ databases">
        <authorList>
            <person name="Ma Q."/>
            <person name="Huang Y."/>
            <person name="Song X."/>
            <person name="Pei D."/>
        </authorList>
    </citation>
    <scope>NUCLEOTIDE SEQUENCE [LARGE SCALE GENOMIC DNA]</scope>
    <source>
        <strain evidence="2">Sxm20200214</strain>
        <tissue evidence="2">Leaf</tissue>
    </source>
</reference>